<sequence length="38" mass="4247">MVEVDKKGMPIQVEVEQSSGYQPLIGRIKRSEALEIST</sequence>
<gene>
    <name evidence="1" type="ORF">BROFUL_00621</name>
</gene>
<dbReference type="AlphaFoldDB" id="A0A0M2UX48"/>
<name>A0A0M2UX48_9BACT</name>
<protein>
    <submittedName>
        <fullName evidence="1">Uncharacterized protein</fullName>
    </submittedName>
</protein>
<evidence type="ECO:0000313" key="1">
    <source>
        <dbReference type="EMBL" id="KKO20638.1"/>
    </source>
</evidence>
<keyword evidence="2" id="KW-1185">Reference proteome</keyword>
<organism evidence="1 2">
    <name type="scientific">Candidatus Brocadia fulgida</name>
    <dbReference type="NCBI Taxonomy" id="380242"/>
    <lineage>
        <taxon>Bacteria</taxon>
        <taxon>Pseudomonadati</taxon>
        <taxon>Planctomycetota</taxon>
        <taxon>Candidatus Brocadiia</taxon>
        <taxon>Candidatus Brocadiales</taxon>
        <taxon>Candidatus Brocadiaceae</taxon>
        <taxon>Candidatus Brocadia</taxon>
    </lineage>
</organism>
<evidence type="ECO:0000313" key="2">
    <source>
        <dbReference type="Proteomes" id="UP000034954"/>
    </source>
</evidence>
<reference evidence="1 2" key="1">
    <citation type="journal article" date="2013" name="BMC Microbiol.">
        <title>Identification of the type II cytochrome c maturation pathway in anammox bacteria by comparative genomics.</title>
        <authorList>
            <person name="Ferousi C."/>
            <person name="Speth D.R."/>
            <person name="Reimann J."/>
            <person name="Op den Camp H.J."/>
            <person name="Allen J.W."/>
            <person name="Keltjens J.T."/>
            <person name="Jetten M.S."/>
        </authorList>
    </citation>
    <scope>NUCLEOTIDE SEQUENCE [LARGE SCALE GENOMIC DNA]</scope>
    <source>
        <strain evidence="1">RU1</strain>
    </source>
</reference>
<proteinExistence type="predicted"/>
<comment type="caution">
    <text evidence="1">The sequence shown here is derived from an EMBL/GenBank/DDBJ whole genome shotgun (WGS) entry which is preliminary data.</text>
</comment>
<dbReference type="EMBL" id="LAQJ01000086">
    <property type="protein sequence ID" value="KKO20638.1"/>
    <property type="molecule type" value="Genomic_DNA"/>
</dbReference>
<accession>A0A0M2UX48</accession>
<dbReference type="Proteomes" id="UP000034954">
    <property type="component" value="Unassembled WGS sequence"/>
</dbReference>